<dbReference type="Proteomes" id="UP001055057">
    <property type="component" value="Unassembled WGS sequence"/>
</dbReference>
<keyword evidence="2" id="KW-1185">Reference proteome</keyword>
<proteinExistence type="predicted"/>
<dbReference type="EMBL" id="BPRB01000402">
    <property type="protein sequence ID" value="GJE62766.1"/>
    <property type="molecule type" value="Genomic_DNA"/>
</dbReference>
<gene>
    <name evidence="1" type="ORF">MPOCJGCO_4902</name>
</gene>
<accession>A0ABQ4U7J1</accession>
<reference evidence="1" key="2">
    <citation type="submission" date="2021-08" db="EMBL/GenBank/DDBJ databases">
        <authorList>
            <person name="Tani A."/>
            <person name="Ola A."/>
            <person name="Ogura Y."/>
            <person name="Katsura K."/>
            <person name="Hayashi T."/>
        </authorList>
    </citation>
    <scope>NUCLEOTIDE SEQUENCE</scope>
    <source>
        <strain evidence="1">DSM 23632</strain>
    </source>
</reference>
<evidence type="ECO:0000313" key="2">
    <source>
        <dbReference type="Proteomes" id="UP001055057"/>
    </source>
</evidence>
<sequence>MPSPPTISELRKAGEIGDDEIDAAVDVVMESPETSAYPVGGGHLLNLALAVQTHDPTARALADSDRSEKFKRKMARTAILLARPDRR</sequence>
<comment type="caution">
    <text evidence="1">The sequence shown here is derived from an EMBL/GenBank/DDBJ whole genome shotgun (WGS) entry which is preliminary data.</text>
</comment>
<evidence type="ECO:0000313" key="1">
    <source>
        <dbReference type="EMBL" id="GJE62766.1"/>
    </source>
</evidence>
<dbReference type="RefSeq" id="WP_238185402.1">
    <property type="nucleotide sequence ID" value="NZ_BPRB01000402.1"/>
</dbReference>
<protein>
    <submittedName>
        <fullName evidence="1">Uncharacterized protein</fullName>
    </submittedName>
</protein>
<reference evidence="1" key="1">
    <citation type="journal article" date="2021" name="Front. Microbiol.">
        <title>Comprehensive Comparative Genomics and Phenotyping of Methylobacterium Species.</title>
        <authorList>
            <person name="Alessa O."/>
            <person name="Ogura Y."/>
            <person name="Fujitani Y."/>
            <person name="Takami H."/>
            <person name="Hayashi T."/>
            <person name="Sahin N."/>
            <person name="Tani A."/>
        </authorList>
    </citation>
    <scope>NUCLEOTIDE SEQUENCE</scope>
    <source>
        <strain evidence="1">DSM 23632</strain>
    </source>
</reference>
<name>A0ABQ4U7J1_9HYPH</name>
<organism evidence="1 2">
    <name type="scientific">Methylobacterium trifolii</name>
    <dbReference type="NCBI Taxonomy" id="1003092"/>
    <lineage>
        <taxon>Bacteria</taxon>
        <taxon>Pseudomonadati</taxon>
        <taxon>Pseudomonadota</taxon>
        <taxon>Alphaproteobacteria</taxon>
        <taxon>Hyphomicrobiales</taxon>
        <taxon>Methylobacteriaceae</taxon>
        <taxon>Methylobacterium</taxon>
    </lineage>
</organism>